<dbReference type="PANTHER" id="PTHR46825:SF9">
    <property type="entry name" value="BETA-LACTAMASE-RELATED DOMAIN-CONTAINING PROTEIN"/>
    <property type="match status" value="1"/>
</dbReference>
<feature type="signal peptide" evidence="2">
    <location>
        <begin position="1"/>
        <end position="25"/>
    </location>
</feature>
<evidence type="ECO:0000259" key="3">
    <source>
        <dbReference type="Pfam" id="PF00144"/>
    </source>
</evidence>
<feature type="domain" description="Beta-lactamase-related" evidence="3">
    <location>
        <begin position="79"/>
        <end position="392"/>
    </location>
</feature>
<dbReference type="Proteomes" id="UP000680514">
    <property type="component" value="Chromosome"/>
</dbReference>
<dbReference type="PANTHER" id="PTHR46825">
    <property type="entry name" value="D-ALANYL-D-ALANINE-CARBOXYPEPTIDASE/ENDOPEPTIDASE AMPH"/>
    <property type="match status" value="1"/>
</dbReference>
<evidence type="ECO:0000256" key="1">
    <source>
        <dbReference type="SAM" id="Phobius"/>
    </source>
</evidence>
<feature type="transmembrane region" description="Helical" evidence="1">
    <location>
        <begin position="578"/>
        <end position="602"/>
    </location>
</feature>
<dbReference type="SUPFAM" id="SSF56601">
    <property type="entry name" value="beta-lactamase/transpeptidase-like"/>
    <property type="match status" value="1"/>
</dbReference>
<protein>
    <recommendedName>
        <fullName evidence="3">Beta-lactamase-related domain-containing protein</fullName>
    </recommendedName>
</protein>
<evidence type="ECO:0000313" key="4">
    <source>
        <dbReference type="EMBL" id="BCT95213.1"/>
    </source>
</evidence>
<accession>A0ABM7QCG0</accession>
<keyword evidence="1" id="KW-0472">Membrane</keyword>
<dbReference type="Pfam" id="PF00144">
    <property type="entry name" value="Beta-lactamase"/>
    <property type="match status" value="1"/>
</dbReference>
<dbReference type="EMBL" id="AP024546">
    <property type="protein sequence ID" value="BCT95213.1"/>
    <property type="molecule type" value="Genomic_DNA"/>
</dbReference>
<dbReference type="InterPro" id="IPR050491">
    <property type="entry name" value="AmpC-like"/>
</dbReference>
<evidence type="ECO:0000313" key="5">
    <source>
        <dbReference type="Proteomes" id="UP000680514"/>
    </source>
</evidence>
<keyword evidence="2" id="KW-0732">Signal</keyword>
<dbReference type="PROSITE" id="PS51257">
    <property type="entry name" value="PROKAR_LIPOPROTEIN"/>
    <property type="match status" value="1"/>
</dbReference>
<dbReference type="InterPro" id="IPR012338">
    <property type="entry name" value="Beta-lactam/transpept-like"/>
</dbReference>
<reference evidence="4 5" key="1">
    <citation type="submission" date="2021-03" db="EMBL/GenBank/DDBJ databases">
        <title>Complete Genome Sequences of Two Lysobacter Strains Isolated from Sea Water (Lysobacter caseinilyticus) and Soil (Lysobacter helvus) in South Korea.</title>
        <authorList>
            <person name="Watanabe Y."/>
            <person name="Arakawa K."/>
        </authorList>
    </citation>
    <scope>NUCLEOTIDE SEQUENCE [LARGE SCALE GENOMIC DNA]</scope>
    <source>
        <strain evidence="4 5">D10</strain>
    </source>
</reference>
<proteinExistence type="predicted"/>
<dbReference type="RefSeq" id="WP_213436492.1">
    <property type="nucleotide sequence ID" value="NZ_AP024546.1"/>
</dbReference>
<evidence type="ECO:0000256" key="2">
    <source>
        <dbReference type="SAM" id="SignalP"/>
    </source>
</evidence>
<feature type="transmembrane region" description="Helical" evidence="1">
    <location>
        <begin position="533"/>
        <end position="558"/>
    </location>
</feature>
<feature type="transmembrane region" description="Helical" evidence="1">
    <location>
        <begin position="614"/>
        <end position="638"/>
    </location>
</feature>
<keyword evidence="1" id="KW-0812">Transmembrane</keyword>
<sequence length="679" mass="73881">MHPIKRGPLSAALLAFGLACTTAMAQQSPVVQPAATPVVPQAPATSAAPPPADAMPAPAERLNATDLEAWLDGFMPYALEQTDVAGSVVVVVKDGKVLLKKGYGFSDVAKRTPVDADNTLFRPGSISKLFTWTSVMQLVEQGKLDLDADVNQYIDFKIPPYEGKPVTLRNIMTHTSGMEEVIRGLIANNESEILPLDATLKHWIPARIYAPGTTPAYSNYATAIAGYIVQRVSGEPFDKYVANHIFAPLGMQHSSFSQPVQKNFHDMTSKGYDTASDGKAKPYEYINLAPAGSLTSSGADMGNFMIAHLQNGAFGDQRILREDTAREMHETGQQSVGPLNKMMLGFYETTANGHRAIAHGGDTQWFHSDLQLFLDDNIGIYVSTNSSGKEGHARLIRDGLVTAFVNRYLPPKTPAPEAAGVDEKTAKQHAQMMAGSYNSSRRADSNFMNLVYMLGQTKVTANEDGTISVPMFASYSGAPKKWREISPFLWQDTNGGDRLAADVVDGKVTRFSAEPYASIMVFQRAAFWQTPPVFLTMLVGSLVVLLLTVLAWPVSAMVRRHYGVRYALAGQDARAHRWIRIASLAVLASFGAMFGLVVAMLSNFDLMTPAQDGMIVALRSLTTILLPIGAVIAVWNAWKVLTSTRRKWAKLWAVVVAAAFLSLLFIGFACHVFGFSADY</sequence>
<dbReference type="Gene3D" id="3.40.710.10">
    <property type="entry name" value="DD-peptidase/beta-lactamase superfamily"/>
    <property type="match status" value="1"/>
</dbReference>
<feature type="transmembrane region" description="Helical" evidence="1">
    <location>
        <begin position="650"/>
        <end position="674"/>
    </location>
</feature>
<name>A0ABM7QCG0_9GAMM</name>
<keyword evidence="1" id="KW-1133">Transmembrane helix</keyword>
<dbReference type="InterPro" id="IPR001466">
    <property type="entry name" value="Beta-lactam-related"/>
</dbReference>
<organism evidence="4 5">
    <name type="scientific">Lysobacter helvus</name>
    <dbReference type="NCBI Taxonomy" id="2675059"/>
    <lineage>
        <taxon>Bacteria</taxon>
        <taxon>Pseudomonadati</taxon>
        <taxon>Pseudomonadota</taxon>
        <taxon>Gammaproteobacteria</taxon>
        <taxon>Lysobacterales</taxon>
        <taxon>Lysobacteraceae</taxon>
        <taxon>Lysobacter</taxon>
    </lineage>
</organism>
<gene>
    <name evidence="4" type="ORF">LYSHEL_10840</name>
</gene>
<keyword evidence="5" id="KW-1185">Reference proteome</keyword>
<feature type="chain" id="PRO_5047119030" description="Beta-lactamase-related domain-containing protein" evidence="2">
    <location>
        <begin position="26"/>
        <end position="679"/>
    </location>
</feature>